<dbReference type="Proteomes" id="UP000266841">
    <property type="component" value="Unassembled WGS sequence"/>
</dbReference>
<organism evidence="2 3">
    <name type="scientific">Thalassiosira oceanica</name>
    <name type="common">Marine diatom</name>
    <dbReference type="NCBI Taxonomy" id="159749"/>
    <lineage>
        <taxon>Eukaryota</taxon>
        <taxon>Sar</taxon>
        <taxon>Stramenopiles</taxon>
        <taxon>Ochrophyta</taxon>
        <taxon>Bacillariophyta</taxon>
        <taxon>Coscinodiscophyceae</taxon>
        <taxon>Thalassiosirophycidae</taxon>
        <taxon>Thalassiosirales</taxon>
        <taxon>Thalassiosiraceae</taxon>
        <taxon>Thalassiosira</taxon>
    </lineage>
</organism>
<evidence type="ECO:0000256" key="1">
    <source>
        <dbReference type="SAM" id="MobiDB-lite"/>
    </source>
</evidence>
<dbReference type="AlphaFoldDB" id="K0TA07"/>
<evidence type="ECO:0000313" key="3">
    <source>
        <dbReference type="Proteomes" id="UP000266841"/>
    </source>
</evidence>
<reference evidence="2 3" key="1">
    <citation type="journal article" date="2012" name="Genome Biol.">
        <title>Genome and low-iron response of an oceanic diatom adapted to chronic iron limitation.</title>
        <authorList>
            <person name="Lommer M."/>
            <person name="Specht M."/>
            <person name="Roy A.S."/>
            <person name="Kraemer L."/>
            <person name="Andreson R."/>
            <person name="Gutowska M.A."/>
            <person name="Wolf J."/>
            <person name="Bergner S.V."/>
            <person name="Schilhabel M.B."/>
            <person name="Klostermeier U.C."/>
            <person name="Beiko R.G."/>
            <person name="Rosenstiel P."/>
            <person name="Hippler M."/>
            <person name="Laroche J."/>
        </authorList>
    </citation>
    <scope>NUCLEOTIDE SEQUENCE [LARGE SCALE GENOMIC DNA]</scope>
    <source>
        <strain evidence="2 3">CCMP1005</strain>
    </source>
</reference>
<gene>
    <name evidence="2" type="ORF">THAOC_04403</name>
</gene>
<name>K0TA07_THAOC</name>
<feature type="compositionally biased region" description="Basic residues" evidence="1">
    <location>
        <begin position="1"/>
        <end position="17"/>
    </location>
</feature>
<feature type="region of interest" description="Disordered" evidence="1">
    <location>
        <begin position="57"/>
        <end position="82"/>
    </location>
</feature>
<proteinExistence type="predicted"/>
<evidence type="ECO:0000313" key="2">
    <source>
        <dbReference type="EMBL" id="EJK73949.1"/>
    </source>
</evidence>
<dbReference type="EMBL" id="AGNL01004076">
    <property type="protein sequence ID" value="EJK73949.1"/>
    <property type="molecule type" value="Genomic_DNA"/>
</dbReference>
<feature type="non-terminal residue" evidence="2">
    <location>
        <position position="130"/>
    </location>
</feature>
<comment type="caution">
    <text evidence="2">The sequence shown here is derived from an EMBL/GenBank/DDBJ whole genome shotgun (WGS) entry which is preliminary data.</text>
</comment>
<accession>K0TA07</accession>
<feature type="region of interest" description="Disordered" evidence="1">
    <location>
        <begin position="1"/>
        <end position="30"/>
    </location>
</feature>
<protein>
    <submittedName>
        <fullName evidence="2">Uncharacterized protein</fullName>
    </submittedName>
</protein>
<feature type="compositionally biased region" description="Low complexity" evidence="1">
    <location>
        <begin position="62"/>
        <end position="76"/>
    </location>
</feature>
<keyword evidence="3" id="KW-1185">Reference proteome</keyword>
<sequence length="130" mass="14005">MPSAKKLRGKKKKKAKEQRRDALALDTGPVQMSPDFLASVNLDDSGNAVPRADGQVLRDTVSSSRQTTRMRSTQGSGRPSTSINTMAKVISVVRESQPQLIRLPPNGYWAANDADLSELTDSGLLGALLI</sequence>